<name>A0A6G1FRT1_9PEZI</name>
<evidence type="ECO:0000313" key="4">
    <source>
        <dbReference type="RefSeq" id="XP_033530067.1"/>
    </source>
</evidence>
<evidence type="ECO:0000313" key="3">
    <source>
        <dbReference type="Proteomes" id="UP000504638"/>
    </source>
</evidence>
<feature type="non-terminal residue" evidence="2">
    <location>
        <position position="1"/>
    </location>
</feature>
<protein>
    <recommendedName>
        <fullName evidence="5">BYS1 domain protein</fullName>
    </recommendedName>
</protein>
<evidence type="ECO:0008006" key="5">
    <source>
        <dbReference type="Google" id="ProtNLM"/>
    </source>
</evidence>
<feature type="chain" id="PRO_5044631537" description="BYS1 domain protein" evidence="1">
    <location>
        <begin position="19"/>
        <end position="162"/>
    </location>
</feature>
<dbReference type="OrthoDB" id="5144514at2759"/>
<reference evidence="4" key="2">
    <citation type="submission" date="2020-04" db="EMBL/GenBank/DDBJ databases">
        <authorList>
            <consortium name="NCBI Genome Project"/>
        </authorList>
    </citation>
    <scope>NUCLEOTIDE SEQUENCE</scope>
    <source>
        <strain evidence="4">CBS 781.70</strain>
    </source>
</reference>
<dbReference type="GeneID" id="54415972"/>
<dbReference type="RefSeq" id="XP_033530067.1">
    <property type="nucleotide sequence ID" value="XM_033675402.1"/>
</dbReference>
<dbReference type="SUPFAM" id="SSF49870">
    <property type="entry name" value="Osmotin, thaumatin-like protein"/>
    <property type="match status" value="1"/>
</dbReference>
<keyword evidence="1" id="KW-0732">Signal</keyword>
<keyword evidence="3" id="KW-1185">Reference proteome</keyword>
<feature type="signal peptide" evidence="1">
    <location>
        <begin position="1"/>
        <end position="18"/>
    </location>
</feature>
<evidence type="ECO:0000313" key="2">
    <source>
        <dbReference type="EMBL" id="KAF1808436.1"/>
    </source>
</evidence>
<dbReference type="PANTHER" id="PTHR36195">
    <property type="entry name" value="DOMAIN PROTEIN, PUTATIVE (AFU_ORTHOLOGUE AFUA_5G01990)-RELATED-RELATED"/>
    <property type="match status" value="1"/>
</dbReference>
<reference evidence="2 4" key="1">
    <citation type="submission" date="2020-01" db="EMBL/GenBank/DDBJ databases">
        <authorList>
            <consortium name="DOE Joint Genome Institute"/>
            <person name="Haridas S."/>
            <person name="Albert R."/>
            <person name="Binder M."/>
            <person name="Bloem J."/>
            <person name="Labutti K."/>
            <person name="Salamov A."/>
            <person name="Andreopoulos B."/>
            <person name="Baker S.E."/>
            <person name="Barry K."/>
            <person name="Bills G."/>
            <person name="Bluhm B.H."/>
            <person name="Cannon C."/>
            <person name="Castanera R."/>
            <person name="Culley D.E."/>
            <person name="Daum C."/>
            <person name="Ezra D."/>
            <person name="Gonzalez J.B."/>
            <person name="Henrissat B."/>
            <person name="Kuo A."/>
            <person name="Liang C."/>
            <person name="Lipzen A."/>
            <person name="Lutzoni F."/>
            <person name="Magnuson J."/>
            <person name="Mondo S."/>
            <person name="Nolan M."/>
            <person name="Ohm R."/>
            <person name="Pangilinan J."/>
            <person name="Park H.-J."/>
            <person name="Ramirez L."/>
            <person name="Alfaro M."/>
            <person name="Sun H."/>
            <person name="Tritt A."/>
            <person name="Yoshinaga Y."/>
            <person name="Zwiers L.-H."/>
            <person name="Turgeon B.G."/>
            <person name="Goodwin S.B."/>
            <person name="Spatafora J.W."/>
            <person name="Crous P.W."/>
            <person name="Grigoriev I.V."/>
        </authorList>
    </citation>
    <scope>NUCLEOTIDE SEQUENCE</scope>
    <source>
        <strain evidence="2 4">CBS 781.70</strain>
    </source>
</reference>
<accession>A0A6G1FRT1</accession>
<dbReference type="AlphaFoldDB" id="A0A6G1FRT1"/>
<dbReference type="Pfam" id="PF04681">
    <property type="entry name" value="Bys1"/>
    <property type="match status" value="1"/>
</dbReference>
<dbReference type="EMBL" id="ML975184">
    <property type="protein sequence ID" value="KAF1808436.1"/>
    <property type="molecule type" value="Genomic_DNA"/>
</dbReference>
<dbReference type="InterPro" id="IPR006771">
    <property type="entry name" value="CetA-like"/>
</dbReference>
<evidence type="ECO:0000256" key="1">
    <source>
        <dbReference type="SAM" id="SignalP"/>
    </source>
</evidence>
<proteinExistence type="predicted"/>
<dbReference type="InterPro" id="IPR037176">
    <property type="entry name" value="Osmotin/thaumatin-like_sf"/>
</dbReference>
<dbReference type="Proteomes" id="UP000504638">
    <property type="component" value="Unplaced"/>
</dbReference>
<reference evidence="4" key="3">
    <citation type="submission" date="2025-04" db="UniProtKB">
        <authorList>
            <consortium name="RefSeq"/>
        </authorList>
    </citation>
    <scope>IDENTIFICATION</scope>
    <source>
        <strain evidence="4">CBS 781.70</strain>
    </source>
</reference>
<organism evidence="2">
    <name type="scientific">Eremomyces bilateralis CBS 781.70</name>
    <dbReference type="NCBI Taxonomy" id="1392243"/>
    <lineage>
        <taxon>Eukaryota</taxon>
        <taxon>Fungi</taxon>
        <taxon>Dikarya</taxon>
        <taxon>Ascomycota</taxon>
        <taxon>Pezizomycotina</taxon>
        <taxon>Dothideomycetes</taxon>
        <taxon>Dothideomycetes incertae sedis</taxon>
        <taxon>Eremomycetales</taxon>
        <taxon>Eremomycetaceae</taxon>
        <taxon>Eremomyces</taxon>
    </lineage>
</organism>
<gene>
    <name evidence="2 4" type="ORF">P152DRAFT_364019</name>
</gene>
<sequence length="162" mass="17626">SIISAAAFLAAAAPVAQASKAYVHNKCDFPVHVWSVDTDKAPGDSTQIESGGDYNEECRSPEAGGVSIKINKEDQLAGQIAQFEYTVGGEMAGHLWYDLSFVDCQNDDCPWMKYPMYMNSGEGCPEVKCAAHEVCAGAYNKWNDDWASRSCPEGADIHLYLC</sequence>
<feature type="non-terminal residue" evidence="2">
    <location>
        <position position="162"/>
    </location>
</feature>